<dbReference type="CDD" id="cd00067">
    <property type="entry name" value="GAL4"/>
    <property type="match status" value="1"/>
</dbReference>
<evidence type="ECO:0000256" key="3">
    <source>
        <dbReference type="SAM" id="MobiDB-lite"/>
    </source>
</evidence>
<dbReference type="Proteomes" id="UP000790833">
    <property type="component" value="Unassembled WGS sequence"/>
</dbReference>
<dbReference type="GO" id="GO:0005634">
    <property type="term" value="C:nucleus"/>
    <property type="evidence" value="ECO:0007669"/>
    <property type="project" value="UniProtKB-SubCell"/>
</dbReference>
<dbReference type="InterPro" id="IPR001138">
    <property type="entry name" value="Zn2Cys6_DnaBD"/>
</dbReference>
<protein>
    <recommendedName>
        <fullName evidence="4">Zn(2)-C6 fungal-type domain-containing protein</fullName>
    </recommendedName>
</protein>
<dbReference type="PANTHER" id="PTHR37534:SF46">
    <property type="entry name" value="ZN(II)2CYS6 TRANSCRIPTION FACTOR (EUROFUNG)"/>
    <property type="match status" value="1"/>
</dbReference>
<dbReference type="Pfam" id="PF11951">
    <property type="entry name" value="Fungal_trans_2"/>
    <property type="match status" value="1"/>
</dbReference>
<sequence length="721" mass="81718">MPGSQKFSLIRKELNRSKTGCFCCRKRKKKCDEVRPVCTGCQRNNIRCIYPSTPKQAMPKGFELVAEQYDKNVVVKKLIMVSMTNDTPDNRGRLSIVKEHNFDGQKNRISNPHPQSPIKVKTEDIQQQFTPTNCFLSPLNTASTTSFEDALTYQHNEPLPAESHLNQQNSLGHHDGILSPLMFIDLADIRVPDGVNNTEPQSSQPSNDEKDDHETEMLLDEELSNTASIDGEIYTKRFENLSMPSNGNTFSNSAVQPYASPHDKSSPLSAFLLDAPLINFSKYVPNVTLSPENSKLYYHFLNDFMPSISPSHPPPKLTVCAQWSGIVDNPFLLEIFLSCGASYMSFKNPNFSSMAENRYRRALRMLSEVLEKGQDEDENTETSGQLTQSYGSKSSLSDQDWVFPAILTLLLRDRAIGASGSQLAKHLIFLNTLLMKRLHKKSAEKDFTITPLEKTIFDSSLFNYTNVIMCCSEQDLVQLPDPSSFYGTINKFVSVNMYNDSDFKWVLNPVTGSAIEEFQIMGKLIWLLRLHHCISNKSLPNYIKNEDFWNMVMPLKEQIELAKTKLKKLIGEWENTPGGDKSLRVNLSVSNIILSGCIILLEKIINPSLPAYLDLFQDRVKGVFHDLLNYVTSDLHSSCLIHLSLFIVGCASVGDEQRAFLRNYLLQDSKTLNSVATTNILQVLQDSWDRENFEKNLNLHDENYQSFDLLFDRSAIELLCF</sequence>
<feature type="domain" description="Zn(2)-C6 fungal-type" evidence="4">
    <location>
        <begin position="20"/>
        <end position="50"/>
    </location>
</feature>
<evidence type="ECO:0000256" key="1">
    <source>
        <dbReference type="ARBA" id="ARBA00004123"/>
    </source>
</evidence>
<dbReference type="SUPFAM" id="SSF57701">
    <property type="entry name" value="Zn2/Cys6 DNA-binding domain"/>
    <property type="match status" value="1"/>
</dbReference>
<name>A0A9P7VD41_9ASCO</name>
<dbReference type="AlphaFoldDB" id="A0A9P7VD41"/>
<dbReference type="InterPro" id="IPR021858">
    <property type="entry name" value="Fun_TF"/>
</dbReference>
<comment type="caution">
    <text evidence="5">The sequence shown here is derived from an EMBL/GenBank/DDBJ whole genome shotgun (WGS) entry which is preliminary data.</text>
</comment>
<dbReference type="Gene3D" id="4.10.240.10">
    <property type="entry name" value="Zn(2)-C6 fungal-type DNA-binding domain"/>
    <property type="match status" value="1"/>
</dbReference>
<feature type="compositionally biased region" description="Polar residues" evidence="3">
    <location>
        <begin position="195"/>
        <end position="206"/>
    </location>
</feature>
<organism evidence="5 6">
    <name type="scientific">Scheffersomyces spartinae</name>
    <dbReference type="NCBI Taxonomy" id="45513"/>
    <lineage>
        <taxon>Eukaryota</taxon>
        <taxon>Fungi</taxon>
        <taxon>Dikarya</taxon>
        <taxon>Ascomycota</taxon>
        <taxon>Saccharomycotina</taxon>
        <taxon>Pichiomycetes</taxon>
        <taxon>Debaryomycetaceae</taxon>
        <taxon>Scheffersomyces</taxon>
    </lineage>
</organism>
<accession>A0A9P7VD41</accession>
<keyword evidence="6" id="KW-1185">Reference proteome</keyword>
<evidence type="ECO:0000313" key="6">
    <source>
        <dbReference type="Proteomes" id="UP000790833"/>
    </source>
</evidence>
<dbReference type="GO" id="GO:0008270">
    <property type="term" value="F:zinc ion binding"/>
    <property type="evidence" value="ECO:0007669"/>
    <property type="project" value="InterPro"/>
</dbReference>
<dbReference type="PANTHER" id="PTHR37534">
    <property type="entry name" value="TRANSCRIPTIONAL ACTIVATOR PROTEIN UGA3"/>
    <property type="match status" value="1"/>
</dbReference>
<dbReference type="OrthoDB" id="3598904at2759"/>
<feature type="compositionally biased region" description="Polar residues" evidence="3">
    <location>
        <begin position="381"/>
        <end position="396"/>
    </location>
</feature>
<keyword evidence="2" id="KW-0539">Nucleus</keyword>
<dbReference type="EMBL" id="JAHMUF010000002">
    <property type="protein sequence ID" value="KAG7195880.1"/>
    <property type="molecule type" value="Genomic_DNA"/>
</dbReference>
<reference evidence="5" key="1">
    <citation type="submission" date="2021-03" db="EMBL/GenBank/DDBJ databases">
        <authorList>
            <person name="Palmer J.M."/>
        </authorList>
    </citation>
    <scope>NUCLEOTIDE SEQUENCE</scope>
    <source>
        <strain evidence="5">ARV_011</strain>
    </source>
</reference>
<dbReference type="GO" id="GO:0000981">
    <property type="term" value="F:DNA-binding transcription factor activity, RNA polymerase II-specific"/>
    <property type="evidence" value="ECO:0007669"/>
    <property type="project" value="InterPro"/>
</dbReference>
<gene>
    <name evidence="5" type="ORF">KQ657_002265</name>
</gene>
<dbReference type="SMART" id="SM00066">
    <property type="entry name" value="GAL4"/>
    <property type="match status" value="1"/>
</dbReference>
<dbReference type="PROSITE" id="PS00463">
    <property type="entry name" value="ZN2_CY6_FUNGAL_1"/>
    <property type="match status" value="1"/>
</dbReference>
<feature type="region of interest" description="Disordered" evidence="3">
    <location>
        <begin position="372"/>
        <end position="396"/>
    </location>
</feature>
<dbReference type="Pfam" id="PF00172">
    <property type="entry name" value="Zn_clus"/>
    <property type="match status" value="1"/>
</dbReference>
<evidence type="ECO:0000313" key="5">
    <source>
        <dbReference type="EMBL" id="KAG7195880.1"/>
    </source>
</evidence>
<evidence type="ECO:0000256" key="2">
    <source>
        <dbReference type="ARBA" id="ARBA00023242"/>
    </source>
</evidence>
<dbReference type="RefSeq" id="XP_043051425.1">
    <property type="nucleotide sequence ID" value="XM_043193037.1"/>
</dbReference>
<dbReference type="InterPro" id="IPR036864">
    <property type="entry name" value="Zn2-C6_fun-type_DNA-bd_sf"/>
</dbReference>
<comment type="subcellular location">
    <subcellularLocation>
        <location evidence="1">Nucleus</location>
    </subcellularLocation>
</comment>
<feature type="region of interest" description="Disordered" evidence="3">
    <location>
        <begin position="192"/>
        <end position="215"/>
    </location>
</feature>
<evidence type="ECO:0000259" key="4">
    <source>
        <dbReference type="PROSITE" id="PS50048"/>
    </source>
</evidence>
<proteinExistence type="predicted"/>
<dbReference type="PROSITE" id="PS50048">
    <property type="entry name" value="ZN2_CY6_FUNGAL_2"/>
    <property type="match status" value="1"/>
</dbReference>
<dbReference type="GeneID" id="66115639"/>